<dbReference type="AlphaFoldDB" id="A0A8J5QP12"/>
<dbReference type="GO" id="GO:0016787">
    <property type="term" value="F:hydrolase activity"/>
    <property type="evidence" value="ECO:0007669"/>
    <property type="project" value="UniProtKB-KW"/>
</dbReference>
<keyword evidence="6" id="KW-0695">RNA-directed DNA polymerase</keyword>
<evidence type="ECO:0000256" key="6">
    <source>
        <dbReference type="ARBA" id="ARBA00022918"/>
    </source>
</evidence>
<dbReference type="OrthoDB" id="3691706at2759"/>
<organism evidence="9 10">
    <name type="scientific">[Candida] subhashii</name>
    <dbReference type="NCBI Taxonomy" id="561895"/>
    <lineage>
        <taxon>Eukaryota</taxon>
        <taxon>Fungi</taxon>
        <taxon>Dikarya</taxon>
        <taxon>Ascomycota</taxon>
        <taxon>Saccharomycotina</taxon>
        <taxon>Pichiomycetes</taxon>
        <taxon>Debaryomycetaceae</taxon>
        <taxon>Spathaspora</taxon>
    </lineage>
</organism>
<dbReference type="GO" id="GO:0003964">
    <property type="term" value="F:RNA-directed DNA polymerase activity"/>
    <property type="evidence" value="ECO:0007669"/>
    <property type="project" value="UniProtKB-KW"/>
</dbReference>
<dbReference type="Pfam" id="PF17917">
    <property type="entry name" value="RT_RNaseH"/>
    <property type="match status" value="1"/>
</dbReference>
<keyword evidence="5" id="KW-0378">Hydrolase</keyword>
<evidence type="ECO:0000313" key="10">
    <source>
        <dbReference type="Proteomes" id="UP000694255"/>
    </source>
</evidence>
<feature type="compositionally biased region" description="Low complexity" evidence="7">
    <location>
        <begin position="1"/>
        <end position="10"/>
    </location>
</feature>
<dbReference type="PANTHER" id="PTHR34072">
    <property type="entry name" value="ENZYMATIC POLYPROTEIN-RELATED"/>
    <property type="match status" value="1"/>
</dbReference>
<gene>
    <name evidence="9" type="ORF">J8A68_002588</name>
</gene>
<dbReference type="GO" id="GO:0004519">
    <property type="term" value="F:endonuclease activity"/>
    <property type="evidence" value="ECO:0007669"/>
    <property type="project" value="UniProtKB-KW"/>
</dbReference>
<reference evidence="9 10" key="1">
    <citation type="journal article" date="2021" name="DNA Res.">
        <title>Genome analysis of Candida subhashii reveals its hybrid nature and dual mitochondrial genome conformations.</title>
        <authorList>
            <person name="Mixao V."/>
            <person name="Hegedusova E."/>
            <person name="Saus E."/>
            <person name="Pryszcz L.P."/>
            <person name="Cillingova A."/>
            <person name="Nosek J."/>
            <person name="Gabaldon T."/>
        </authorList>
    </citation>
    <scope>NUCLEOTIDE SEQUENCE [LARGE SCALE GENOMIC DNA]</scope>
    <source>
        <strain evidence="9 10">CBS 10753</strain>
    </source>
</reference>
<evidence type="ECO:0000256" key="3">
    <source>
        <dbReference type="ARBA" id="ARBA00022722"/>
    </source>
</evidence>
<dbReference type="EMBL" id="JAGSYN010000114">
    <property type="protein sequence ID" value="KAG7663900.1"/>
    <property type="molecule type" value="Genomic_DNA"/>
</dbReference>
<name>A0A8J5QP12_9ASCO</name>
<evidence type="ECO:0000256" key="5">
    <source>
        <dbReference type="ARBA" id="ARBA00022801"/>
    </source>
</evidence>
<dbReference type="InterPro" id="IPR041373">
    <property type="entry name" value="RT_RNaseH"/>
</dbReference>
<evidence type="ECO:0000256" key="7">
    <source>
        <dbReference type="SAM" id="MobiDB-lite"/>
    </source>
</evidence>
<evidence type="ECO:0000256" key="2">
    <source>
        <dbReference type="ARBA" id="ARBA00022695"/>
    </source>
</evidence>
<keyword evidence="4" id="KW-0255">Endonuclease</keyword>
<dbReference type="RefSeq" id="XP_049264132.1">
    <property type="nucleotide sequence ID" value="XM_049406355.1"/>
</dbReference>
<keyword evidence="2" id="KW-0548">Nucleotidyltransferase</keyword>
<sequence>MSNPIGTNKTKAAKPKPEPTTGTSRQGAGTIPGINQNPELGPSDNAAPVDMIIWPRTTLWPWENLSSNFSTSALILQSADLCLAFPHTQHVTSFDSTKHFTICEKELMAIYNTLQSIHHLLVGYHGVVTIFCDNRALIDLLDKPLTNRHAVNRLYKWLRFVRMFNYEIHHIDGKKNVIADALSRVQETDTTNPILPVTILMKDMRKKLTAQSNSVELSGPKYGKFSLNAIKSYWQTLQVPNEYCDPPRLRKQFIYEFYLNGKDLYKIGSKGGFSRKVVTDPKELEKILTTTHELRGHLKVQNAFNMIN</sequence>
<keyword evidence="3" id="KW-0540">Nuclease</keyword>
<protein>
    <recommendedName>
        <fullName evidence="8">Reverse transcriptase RNase H-like domain-containing protein</fullName>
    </recommendedName>
</protein>
<dbReference type="GeneID" id="73469389"/>
<dbReference type="Proteomes" id="UP000694255">
    <property type="component" value="Unassembled WGS sequence"/>
</dbReference>
<feature type="domain" description="Reverse transcriptase RNase H-like" evidence="8">
    <location>
        <begin position="97"/>
        <end position="160"/>
    </location>
</feature>
<feature type="region of interest" description="Disordered" evidence="7">
    <location>
        <begin position="1"/>
        <end position="42"/>
    </location>
</feature>
<evidence type="ECO:0000313" key="9">
    <source>
        <dbReference type="EMBL" id="KAG7663900.1"/>
    </source>
</evidence>
<proteinExistence type="predicted"/>
<keyword evidence="1" id="KW-0808">Transferase</keyword>
<accession>A0A8J5QP12</accession>
<evidence type="ECO:0000256" key="1">
    <source>
        <dbReference type="ARBA" id="ARBA00022679"/>
    </source>
</evidence>
<evidence type="ECO:0000256" key="4">
    <source>
        <dbReference type="ARBA" id="ARBA00022759"/>
    </source>
</evidence>
<keyword evidence="10" id="KW-1185">Reference proteome</keyword>
<comment type="caution">
    <text evidence="9">The sequence shown here is derived from an EMBL/GenBank/DDBJ whole genome shotgun (WGS) entry which is preliminary data.</text>
</comment>
<evidence type="ECO:0000259" key="8">
    <source>
        <dbReference type="Pfam" id="PF17917"/>
    </source>
</evidence>